<protein>
    <submittedName>
        <fullName evidence="10">ABC transporter substrate-binding protein</fullName>
    </submittedName>
</protein>
<accession>A0A8J3Z6W0</accession>
<reference evidence="10" key="1">
    <citation type="submission" date="2021-01" db="EMBL/GenBank/DDBJ databases">
        <title>Whole genome shotgun sequence of Virgisporangium aurantiacum NBRC 16421.</title>
        <authorList>
            <person name="Komaki H."/>
            <person name="Tamura T."/>
        </authorList>
    </citation>
    <scope>NUCLEOTIDE SEQUENCE</scope>
    <source>
        <strain evidence="10">NBRC 16421</strain>
    </source>
</reference>
<feature type="transmembrane region" description="Helical" evidence="7">
    <location>
        <begin position="438"/>
        <end position="464"/>
    </location>
</feature>
<evidence type="ECO:0000256" key="6">
    <source>
        <dbReference type="ARBA" id="ARBA00038076"/>
    </source>
</evidence>
<dbReference type="GO" id="GO:0022857">
    <property type="term" value="F:transmembrane transporter activity"/>
    <property type="evidence" value="ECO:0007669"/>
    <property type="project" value="TreeGrafter"/>
</dbReference>
<evidence type="ECO:0000256" key="5">
    <source>
        <dbReference type="ARBA" id="ARBA00023136"/>
    </source>
</evidence>
<comment type="subcellular location">
    <subcellularLocation>
        <location evidence="1">Cell membrane</location>
        <topology evidence="1">Multi-pass membrane protein</topology>
    </subcellularLocation>
</comment>
<gene>
    <name evidence="10" type="ORF">Vau01_035310</name>
</gene>
<keyword evidence="3 7" id="KW-0812">Transmembrane</keyword>
<dbReference type="EMBL" id="BOPG01000023">
    <property type="protein sequence ID" value="GIJ56015.1"/>
    <property type="molecule type" value="Genomic_DNA"/>
</dbReference>
<keyword evidence="4 7" id="KW-1133">Transmembrane helix</keyword>
<evidence type="ECO:0000256" key="7">
    <source>
        <dbReference type="SAM" id="Phobius"/>
    </source>
</evidence>
<keyword evidence="2" id="KW-1003">Cell membrane</keyword>
<dbReference type="Proteomes" id="UP000612585">
    <property type="component" value="Unassembled WGS sequence"/>
</dbReference>
<feature type="transmembrane region" description="Helical" evidence="7">
    <location>
        <begin position="255"/>
        <end position="275"/>
    </location>
</feature>
<feature type="transmembrane region" description="Helical" evidence="7">
    <location>
        <begin position="407"/>
        <end position="426"/>
    </location>
</feature>
<dbReference type="Pfam" id="PF12704">
    <property type="entry name" value="MacB_PCD"/>
    <property type="match status" value="2"/>
</dbReference>
<sequence length="859" mass="87950">MLRYTLASVLAHKGRLLLTAVAIVLGVGLVAGTFVLIDTWRAAADEAAHRPPRGVDVVVGAAQHGEEAVPVPFRGPVPAALVDRLARVDGVAATTGVVLGRAQVLGRDGHPVAGREPVARTVDPSFAGSLRAGRVPGGPAEVVIDPATAAALNLRVGNRVRVVVAGRAPESVTVVGLLGAPELAGAAFVGLHPGAARYLLPRADQVSFVEVRAASGVSQRELRDRIAAALGGQYAASTGADLDAELARAAEPPSLFARLFLIASLVALFIGTFLIRNTYTIVLASRARELALLRCIGADRRQLRRAVLLEAAVVGAVASLGGLVLGVALGWGVASLLEAGGAIEVDVTGRTPHVLPRTVAVALAAGIVTALVSAWRPARRATLVPPVAALRGDVFALDRRAGRFRTWSGGLLLLAGIGLVLAGGLADPAVDAMVSAGAALSGVGVLVLGPVLALPVARLVGAAVRRGRGVPGRFAADNAVRSPRRAAATTLPLVIGLALIGFVTTLAAGSRASTVGGFDRALRADYQIQAFDPDVAMTPDVPRRLAALPELAAVAAFQAADAELAMETTTGPTTAAGPATVELAAVDPAHLGSVLALPVTGGALSDLADGGIALRRTVARERGATIGSTVRLRTGVDDPGQTFTVRAIYDTSGLGGYSIAHLPIYDSLITPSDYERLVGDPAVTRVYATVRAGVAPAAARAAIARALADQPTVEISDRDHLRRRAAAELAPALRVYYTLFGLMILIALFGIVNTLALSVLERVRELGLLRVLGMQRRQVRTMLRWEAAIMAATGAVVGLALGTLVGWAATRALDLSATHVPIGPLAACAGAAVLAAMLTAGPPARRAARVDVLRALAAD</sequence>
<evidence type="ECO:0000259" key="9">
    <source>
        <dbReference type="Pfam" id="PF12704"/>
    </source>
</evidence>
<dbReference type="Pfam" id="PF02687">
    <property type="entry name" value="FtsX"/>
    <property type="match status" value="2"/>
</dbReference>
<dbReference type="AlphaFoldDB" id="A0A8J3Z6W0"/>
<dbReference type="PANTHER" id="PTHR30572">
    <property type="entry name" value="MEMBRANE COMPONENT OF TRANSPORTER-RELATED"/>
    <property type="match status" value="1"/>
</dbReference>
<comment type="caution">
    <text evidence="10">The sequence shown here is derived from an EMBL/GenBank/DDBJ whole genome shotgun (WGS) entry which is preliminary data.</text>
</comment>
<feature type="transmembrane region" description="Helical" evidence="7">
    <location>
        <begin position="354"/>
        <end position="375"/>
    </location>
</feature>
<dbReference type="RefSeq" id="WP_203993658.1">
    <property type="nucleotide sequence ID" value="NZ_BOPG01000023.1"/>
</dbReference>
<comment type="similarity">
    <text evidence="6">Belongs to the ABC-4 integral membrane protein family.</text>
</comment>
<feature type="transmembrane region" description="Helical" evidence="7">
    <location>
        <begin position="787"/>
        <end position="809"/>
    </location>
</feature>
<feature type="domain" description="ABC3 transporter permease C-terminal" evidence="8">
    <location>
        <begin position="739"/>
        <end position="850"/>
    </location>
</feature>
<keyword evidence="5 7" id="KW-0472">Membrane</keyword>
<evidence type="ECO:0000313" key="11">
    <source>
        <dbReference type="Proteomes" id="UP000612585"/>
    </source>
</evidence>
<evidence type="ECO:0000256" key="1">
    <source>
        <dbReference type="ARBA" id="ARBA00004651"/>
    </source>
</evidence>
<dbReference type="PANTHER" id="PTHR30572:SF4">
    <property type="entry name" value="ABC TRANSPORTER PERMEASE YTRF"/>
    <property type="match status" value="1"/>
</dbReference>
<keyword evidence="11" id="KW-1185">Reference proteome</keyword>
<feature type="domain" description="MacB-like periplasmic core" evidence="9">
    <location>
        <begin position="17"/>
        <end position="228"/>
    </location>
</feature>
<feature type="domain" description="MacB-like periplasmic core" evidence="9">
    <location>
        <begin position="487"/>
        <end position="705"/>
    </location>
</feature>
<dbReference type="InterPro" id="IPR050250">
    <property type="entry name" value="Macrolide_Exporter_MacB"/>
</dbReference>
<evidence type="ECO:0000259" key="8">
    <source>
        <dbReference type="Pfam" id="PF02687"/>
    </source>
</evidence>
<feature type="domain" description="ABC3 transporter permease C-terminal" evidence="8">
    <location>
        <begin position="262"/>
        <end position="382"/>
    </location>
</feature>
<dbReference type="GO" id="GO:0005886">
    <property type="term" value="C:plasma membrane"/>
    <property type="evidence" value="ECO:0007669"/>
    <property type="project" value="UniProtKB-SubCell"/>
</dbReference>
<dbReference type="InterPro" id="IPR003838">
    <property type="entry name" value="ABC3_permease_C"/>
</dbReference>
<feature type="transmembrane region" description="Helical" evidence="7">
    <location>
        <begin position="485"/>
        <end position="508"/>
    </location>
</feature>
<feature type="transmembrane region" description="Helical" evidence="7">
    <location>
        <begin position="821"/>
        <end position="840"/>
    </location>
</feature>
<feature type="transmembrane region" description="Helical" evidence="7">
    <location>
        <begin position="307"/>
        <end position="334"/>
    </location>
</feature>
<proteinExistence type="inferred from homology"/>
<evidence type="ECO:0000256" key="2">
    <source>
        <dbReference type="ARBA" id="ARBA00022475"/>
    </source>
</evidence>
<dbReference type="InterPro" id="IPR025857">
    <property type="entry name" value="MacB_PCD"/>
</dbReference>
<evidence type="ECO:0000256" key="4">
    <source>
        <dbReference type="ARBA" id="ARBA00022989"/>
    </source>
</evidence>
<feature type="transmembrane region" description="Helical" evidence="7">
    <location>
        <begin position="735"/>
        <end position="760"/>
    </location>
</feature>
<organism evidence="10 11">
    <name type="scientific">Virgisporangium aurantiacum</name>
    <dbReference type="NCBI Taxonomy" id="175570"/>
    <lineage>
        <taxon>Bacteria</taxon>
        <taxon>Bacillati</taxon>
        <taxon>Actinomycetota</taxon>
        <taxon>Actinomycetes</taxon>
        <taxon>Micromonosporales</taxon>
        <taxon>Micromonosporaceae</taxon>
        <taxon>Virgisporangium</taxon>
    </lineage>
</organism>
<feature type="transmembrane region" description="Helical" evidence="7">
    <location>
        <begin position="16"/>
        <end position="37"/>
    </location>
</feature>
<name>A0A8J3Z6W0_9ACTN</name>
<evidence type="ECO:0000313" key="10">
    <source>
        <dbReference type="EMBL" id="GIJ56015.1"/>
    </source>
</evidence>
<evidence type="ECO:0000256" key="3">
    <source>
        <dbReference type="ARBA" id="ARBA00022692"/>
    </source>
</evidence>